<evidence type="ECO:0000313" key="3">
    <source>
        <dbReference type="EnsemblMetazoa" id="XP_014258458.1"/>
    </source>
</evidence>
<sequence>MAQRTMTDCGFHANPATRFCPTRKTMPRRVKGIKSVLNGFAFYCQITFWVFIAGTSEGQDTCHVEDGRLPSSLTLNDMRYVLVLKKADFFTAMDYCRLIGMDLLWFRKEDEMKQFFSSLNKDVRGSLEYWSSASDLASEGRWHWFGSGAPVLHFRISGTGCATVTANRSLSAEDCRTGHYFVCNAFRSSEDTETTCL</sequence>
<name>A0A8I6S3Y2_CIMLE</name>
<keyword evidence="4" id="KW-1185">Reference proteome</keyword>
<organism evidence="3 4">
    <name type="scientific">Cimex lectularius</name>
    <name type="common">Bed bug</name>
    <name type="synonym">Acanthia lectularia</name>
    <dbReference type="NCBI Taxonomy" id="79782"/>
    <lineage>
        <taxon>Eukaryota</taxon>
        <taxon>Metazoa</taxon>
        <taxon>Ecdysozoa</taxon>
        <taxon>Arthropoda</taxon>
        <taxon>Hexapoda</taxon>
        <taxon>Insecta</taxon>
        <taxon>Pterygota</taxon>
        <taxon>Neoptera</taxon>
        <taxon>Paraneoptera</taxon>
        <taxon>Hemiptera</taxon>
        <taxon>Heteroptera</taxon>
        <taxon>Panheteroptera</taxon>
        <taxon>Cimicomorpha</taxon>
        <taxon>Cimicidae</taxon>
        <taxon>Cimex</taxon>
    </lineage>
</organism>
<keyword evidence="1" id="KW-1133">Transmembrane helix</keyword>
<dbReference type="KEGG" id="clec:106671957"/>
<dbReference type="SUPFAM" id="SSF56436">
    <property type="entry name" value="C-type lectin-like"/>
    <property type="match status" value="1"/>
</dbReference>
<accession>A0A8I6S3Y2</accession>
<feature type="transmembrane region" description="Helical" evidence="1">
    <location>
        <begin position="33"/>
        <end position="52"/>
    </location>
</feature>
<dbReference type="Proteomes" id="UP000494040">
    <property type="component" value="Unassembled WGS sequence"/>
</dbReference>
<dbReference type="RefSeq" id="XP_014258458.1">
    <property type="nucleotide sequence ID" value="XM_014402972.2"/>
</dbReference>
<evidence type="ECO:0000256" key="1">
    <source>
        <dbReference type="SAM" id="Phobius"/>
    </source>
</evidence>
<dbReference type="Gene3D" id="3.10.100.10">
    <property type="entry name" value="Mannose-Binding Protein A, subunit A"/>
    <property type="match status" value="1"/>
</dbReference>
<proteinExistence type="predicted"/>
<dbReference type="EnsemblMetazoa" id="XM_014402972.2">
    <property type="protein sequence ID" value="XP_014258458.1"/>
    <property type="gene ID" value="LOC106671957"/>
</dbReference>
<dbReference type="CDD" id="cd00037">
    <property type="entry name" value="CLECT"/>
    <property type="match status" value="1"/>
</dbReference>
<protein>
    <recommendedName>
        <fullName evidence="2">C-type lectin domain-containing protein</fullName>
    </recommendedName>
</protein>
<dbReference type="PROSITE" id="PS50041">
    <property type="entry name" value="C_TYPE_LECTIN_2"/>
    <property type="match status" value="1"/>
</dbReference>
<evidence type="ECO:0000259" key="2">
    <source>
        <dbReference type="PROSITE" id="PS50041"/>
    </source>
</evidence>
<keyword evidence="1" id="KW-0812">Transmembrane</keyword>
<dbReference type="OrthoDB" id="6746664at2759"/>
<evidence type="ECO:0000313" key="4">
    <source>
        <dbReference type="Proteomes" id="UP000494040"/>
    </source>
</evidence>
<reference evidence="3" key="1">
    <citation type="submission" date="2022-01" db="UniProtKB">
        <authorList>
            <consortium name="EnsemblMetazoa"/>
        </authorList>
    </citation>
    <scope>IDENTIFICATION</scope>
</reference>
<dbReference type="InterPro" id="IPR016186">
    <property type="entry name" value="C-type_lectin-like/link_sf"/>
</dbReference>
<keyword evidence="1" id="KW-0472">Membrane</keyword>
<dbReference type="InterPro" id="IPR001304">
    <property type="entry name" value="C-type_lectin-like"/>
</dbReference>
<dbReference type="GeneID" id="106671957"/>
<dbReference type="AlphaFoldDB" id="A0A8I6S3Y2"/>
<dbReference type="InterPro" id="IPR016187">
    <property type="entry name" value="CTDL_fold"/>
</dbReference>
<feature type="domain" description="C-type lectin" evidence="2">
    <location>
        <begin position="75"/>
        <end position="184"/>
    </location>
</feature>